<sequence>MAQVPLSQIAHGRSGDKGNHSNIAVIAYTDAGFTWLRANLTAEVVATYFRPLGATRVERFEAANVRGFNFMLYDALAGGASRSLRIDTQGKTLAVALLRMMVAWEEPTS</sequence>
<keyword evidence="3" id="KW-1185">Reference proteome</keyword>
<reference evidence="2 3" key="1">
    <citation type="submission" date="2019-05" db="EMBL/GenBank/DDBJ databases">
        <authorList>
            <consortium name="Science for Life Laboratories"/>
        </authorList>
    </citation>
    <scope>NUCLEOTIDE SEQUENCE [LARGE SCALE GENOMIC DNA]</scope>
    <source>
        <strain evidence="2">Soil9</strain>
    </source>
</reference>
<dbReference type="AlphaFoldDB" id="A0A6P2CTV7"/>
<evidence type="ECO:0000259" key="1">
    <source>
        <dbReference type="Pfam" id="PF23544"/>
    </source>
</evidence>
<dbReference type="EMBL" id="LR593886">
    <property type="protein sequence ID" value="VTR91816.1"/>
    <property type="molecule type" value="Genomic_DNA"/>
</dbReference>
<evidence type="ECO:0000313" key="3">
    <source>
        <dbReference type="Proteomes" id="UP000464178"/>
    </source>
</evidence>
<name>A0A6P2CTV7_9BACT</name>
<proteinExistence type="predicted"/>
<organism evidence="2 3">
    <name type="scientific">Gemmata massiliana</name>
    <dbReference type="NCBI Taxonomy" id="1210884"/>
    <lineage>
        <taxon>Bacteria</taxon>
        <taxon>Pseudomonadati</taxon>
        <taxon>Planctomycetota</taxon>
        <taxon>Planctomycetia</taxon>
        <taxon>Gemmatales</taxon>
        <taxon>Gemmataceae</taxon>
        <taxon>Gemmata</taxon>
    </lineage>
</organism>
<feature type="domain" description="AtuA-like ferredoxin-fold" evidence="1">
    <location>
        <begin position="4"/>
        <end position="102"/>
    </location>
</feature>
<dbReference type="Pfam" id="PF23544">
    <property type="entry name" value="AtuA_ferredoxin"/>
    <property type="match status" value="1"/>
</dbReference>
<dbReference type="PANTHER" id="PTHR47708">
    <property type="match status" value="1"/>
</dbReference>
<protein>
    <recommendedName>
        <fullName evidence="1">AtuA-like ferredoxin-fold domain-containing protein</fullName>
    </recommendedName>
</protein>
<dbReference type="Proteomes" id="UP000464178">
    <property type="component" value="Chromosome"/>
</dbReference>
<evidence type="ECO:0000313" key="2">
    <source>
        <dbReference type="EMBL" id="VTR91816.1"/>
    </source>
</evidence>
<dbReference type="RefSeq" id="WP_162666759.1">
    <property type="nucleotide sequence ID" value="NZ_LR593886.1"/>
</dbReference>
<dbReference type="KEGG" id="gms:SOIL9_58980"/>
<dbReference type="PANTHER" id="PTHR47708:SF2">
    <property type="entry name" value="SI:CH73-132F6.5"/>
    <property type="match status" value="1"/>
</dbReference>
<dbReference type="InterPro" id="IPR056362">
    <property type="entry name" value="AtuA-like_ferredoxin_dom"/>
</dbReference>
<gene>
    <name evidence="2" type="ORF">SOIL9_58980</name>
</gene>
<accession>A0A6P2CTV7</accession>